<dbReference type="Proteomes" id="UP000267821">
    <property type="component" value="Unassembled WGS sequence"/>
</dbReference>
<keyword evidence="4 11" id="KW-0808">Transferase</keyword>
<feature type="domain" description="Formyl transferase N-terminal" evidence="10">
    <location>
        <begin position="16"/>
        <end position="211"/>
    </location>
</feature>
<comment type="catalytic activity">
    <reaction evidence="9">
        <text>N(1)-(5-phospho-beta-D-ribosyl)glycinamide + (6R)-10-formyltetrahydrofolate = N(2)-formyl-N(1)-(5-phospho-beta-D-ribosyl)glycinamide + (6S)-5,6,7,8-tetrahydrofolate + H(+)</text>
        <dbReference type="Rhea" id="RHEA:15053"/>
        <dbReference type="ChEBI" id="CHEBI:15378"/>
        <dbReference type="ChEBI" id="CHEBI:57453"/>
        <dbReference type="ChEBI" id="CHEBI:143788"/>
        <dbReference type="ChEBI" id="CHEBI:147286"/>
        <dbReference type="ChEBI" id="CHEBI:195366"/>
        <dbReference type="EC" id="2.1.2.2"/>
    </reaction>
</comment>
<dbReference type="EC" id="2.1.2.2" evidence="2"/>
<dbReference type="InterPro" id="IPR036477">
    <property type="entry name" value="Formyl_transf_N_sf"/>
</dbReference>
<evidence type="ECO:0000256" key="7">
    <source>
        <dbReference type="ARBA" id="ARBA00041324"/>
    </source>
</evidence>
<dbReference type="InParanoid" id="A0A3N4LBH6"/>
<dbReference type="InterPro" id="IPR002376">
    <property type="entry name" value="Formyl_transf_N"/>
</dbReference>
<dbReference type="HAMAP" id="MF_01930">
    <property type="entry name" value="PurN"/>
    <property type="match status" value="1"/>
</dbReference>
<dbReference type="OrthoDB" id="5575075at2759"/>
<keyword evidence="5" id="KW-0658">Purine biosynthesis</keyword>
<evidence type="ECO:0000259" key="10">
    <source>
        <dbReference type="Pfam" id="PF00551"/>
    </source>
</evidence>
<reference evidence="11 12" key="1">
    <citation type="journal article" date="2018" name="Nat. Ecol. Evol.">
        <title>Pezizomycetes genomes reveal the molecular basis of ectomycorrhizal truffle lifestyle.</title>
        <authorList>
            <person name="Murat C."/>
            <person name="Payen T."/>
            <person name="Noel B."/>
            <person name="Kuo A."/>
            <person name="Morin E."/>
            <person name="Chen J."/>
            <person name="Kohler A."/>
            <person name="Krizsan K."/>
            <person name="Balestrini R."/>
            <person name="Da Silva C."/>
            <person name="Montanini B."/>
            <person name="Hainaut M."/>
            <person name="Levati E."/>
            <person name="Barry K.W."/>
            <person name="Belfiori B."/>
            <person name="Cichocki N."/>
            <person name="Clum A."/>
            <person name="Dockter R.B."/>
            <person name="Fauchery L."/>
            <person name="Guy J."/>
            <person name="Iotti M."/>
            <person name="Le Tacon F."/>
            <person name="Lindquist E.A."/>
            <person name="Lipzen A."/>
            <person name="Malagnac F."/>
            <person name="Mello A."/>
            <person name="Molinier V."/>
            <person name="Miyauchi S."/>
            <person name="Poulain J."/>
            <person name="Riccioni C."/>
            <person name="Rubini A."/>
            <person name="Sitrit Y."/>
            <person name="Splivallo R."/>
            <person name="Traeger S."/>
            <person name="Wang M."/>
            <person name="Zifcakova L."/>
            <person name="Wipf D."/>
            <person name="Zambonelli A."/>
            <person name="Paolocci F."/>
            <person name="Nowrousian M."/>
            <person name="Ottonello S."/>
            <person name="Baldrian P."/>
            <person name="Spatafora J.W."/>
            <person name="Henrissat B."/>
            <person name="Nagy L.G."/>
            <person name="Aury J.M."/>
            <person name="Wincker P."/>
            <person name="Grigoriev I.V."/>
            <person name="Bonfante P."/>
            <person name="Martin F.M."/>
        </authorList>
    </citation>
    <scope>NUCLEOTIDE SEQUENCE [LARGE SCALE GENOMIC DNA]</scope>
    <source>
        <strain evidence="11 12">ATCC MYA-4762</strain>
    </source>
</reference>
<organism evidence="11 12">
    <name type="scientific">Terfezia boudieri ATCC MYA-4762</name>
    <dbReference type="NCBI Taxonomy" id="1051890"/>
    <lineage>
        <taxon>Eukaryota</taxon>
        <taxon>Fungi</taxon>
        <taxon>Dikarya</taxon>
        <taxon>Ascomycota</taxon>
        <taxon>Pezizomycotina</taxon>
        <taxon>Pezizomycetes</taxon>
        <taxon>Pezizales</taxon>
        <taxon>Pezizaceae</taxon>
        <taxon>Terfezia</taxon>
    </lineage>
</organism>
<dbReference type="Gene3D" id="3.40.50.170">
    <property type="entry name" value="Formyl transferase, N-terminal domain"/>
    <property type="match status" value="1"/>
</dbReference>
<dbReference type="SUPFAM" id="SSF53328">
    <property type="entry name" value="Formyltransferase"/>
    <property type="match status" value="1"/>
</dbReference>
<dbReference type="GO" id="GO:0006189">
    <property type="term" value="P:'de novo' IMP biosynthetic process"/>
    <property type="evidence" value="ECO:0007669"/>
    <property type="project" value="InterPro"/>
</dbReference>
<protein>
    <recommendedName>
        <fullName evidence="3">Phosphoribosylglycinamide formyltransferase</fullName>
        <ecNumber evidence="2">2.1.2.2</ecNumber>
    </recommendedName>
    <alternativeName>
        <fullName evidence="8">5'-phosphoribosylglycinamide transformylase</fullName>
    </alternativeName>
    <alternativeName>
        <fullName evidence="7">GAR transformylase</fullName>
    </alternativeName>
</protein>
<evidence type="ECO:0000256" key="6">
    <source>
        <dbReference type="ARBA" id="ARBA00038440"/>
    </source>
</evidence>
<gene>
    <name evidence="11" type="ORF">L211DRAFT_841924</name>
</gene>
<evidence type="ECO:0000313" key="12">
    <source>
        <dbReference type="Proteomes" id="UP000267821"/>
    </source>
</evidence>
<evidence type="ECO:0000256" key="1">
    <source>
        <dbReference type="ARBA" id="ARBA00005054"/>
    </source>
</evidence>
<dbReference type="AlphaFoldDB" id="A0A3N4LBH6"/>
<accession>A0A3N4LBH6</accession>
<dbReference type="EMBL" id="ML121575">
    <property type="protein sequence ID" value="RPB20244.1"/>
    <property type="molecule type" value="Genomic_DNA"/>
</dbReference>
<proteinExistence type="inferred from homology"/>
<evidence type="ECO:0000256" key="5">
    <source>
        <dbReference type="ARBA" id="ARBA00022755"/>
    </source>
</evidence>
<dbReference type="PANTHER" id="PTHR43369:SF2">
    <property type="entry name" value="PHOSPHORIBOSYLGLYCINAMIDE FORMYLTRANSFERASE"/>
    <property type="match status" value="1"/>
</dbReference>
<evidence type="ECO:0000256" key="9">
    <source>
        <dbReference type="ARBA" id="ARBA00047664"/>
    </source>
</evidence>
<dbReference type="FunFam" id="3.40.50.170:FF:000009">
    <property type="entry name" value="Phosphoribosylglycinamide formyltransferase (Eurofung)"/>
    <property type="match status" value="1"/>
</dbReference>
<dbReference type="STRING" id="1051890.A0A3N4LBH6"/>
<dbReference type="NCBIfam" id="TIGR00639">
    <property type="entry name" value="PurN"/>
    <property type="match status" value="1"/>
</dbReference>
<dbReference type="FunCoup" id="A0A3N4LBH6">
    <property type="interactions" value="196"/>
</dbReference>
<comment type="pathway">
    <text evidence="1">Purine metabolism; IMP biosynthesis via de novo pathway; N(2)-formyl-N(1)-(5-phospho-D-ribosyl)glycinamide from N(1)-(5-phospho-D-ribosyl)glycinamide (10-formyl THF route): step 1/1.</text>
</comment>
<evidence type="ECO:0000313" key="11">
    <source>
        <dbReference type="EMBL" id="RPB20244.1"/>
    </source>
</evidence>
<sequence>MASSSSSSSPSPPLPRIVVLISGSGTNLQALIDATLGTQPTLPAQVIHVISNRKSAYGLVRAANHSIPTSYHNLLPYKSLYPTSTALARESYDADLAQLILAQKPDLVVCAGWMHILSPSFLTPLADAGVDIINLHPALPGEFDGANAIARAYEKWLQGEISRTGVMIHRVISEVDRGQPLLTREVQFREGETLQELEDRIHKVEHVIIVEGARIALKERARRKEQKEEKL</sequence>
<comment type="similarity">
    <text evidence="6">Belongs to the GART family.</text>
</comment>
<keyword evidence="12" id="KW-1185">Reference proteome</keyword>
<evidence type="ECO:0000256" key="2">
    <source>
        <dbReference type="ARBA" id="ARBA00012254"/>
    </source>
</evidence>
<dbReference type="PANTHER" id="PTHR43369">
    <property type="entry name" value="PHOSPHORIBOSYLGLYCINAMIDE FORMYLTRANSFERASE"/>
    <property type="match status" value="1"/>
</dbReference>
<evidence type="ECO:0000256" key="8">
    <source>
        <dbReference type="ARBA" id="ARBA00041682"/>
    </source>
</evidence>
<dbReference type="GO" id="GO:0005737">
    <property type="term" value="C:cytoplasm"/>
    <property type="evidence" value="ECO:0007669"/>
    <property type="project" value="TreeGrafter"/>
</dbReference>
<dbReference type="InterPro" id="IPR004607">
    <property type="entry name" value="GART"/>
</dbReference>
<name>A0A3N4LBH6_9PEZI</name>
<dbReference type="Pfam" id="PF00551">
    <property type="entry name" value="Formyl_trans_N"/>
    <property type="match status" value="1"/>
</dbReference>
<evidence type="ECO:0000256" key="3">
    <source>
        <dbReference type="ARBA" id="ARBA00022076"/>
    </source>
</evidence>
<dbReference type="CDD" id="cd08645">
    <property type="entry name" value="FMT_core_GART"/>
    <property type="match status" value="1"/>
</dbReference>
<dbReference type="GO" id="GO:0004644">
    <property type="term" value="F:phosphoribosylglycinamide formyltransferase activity"/>
    <property type="evidence" value="ECO:0007669"/>
    <property type="project" value="UniProtKB-EC"/>
</dbReference>
<evidence type="ECO:0000256" key="4">
    <source>
        <dbReference type="ARBA" id="ARBA00022679"/>
    </source>
</evidence>